<feature type="domain" description="Acyl-CoA oxidase/dehydrogenase middle" evidence="18">
    <location>
        <begin position="146"/>
        <end position="254"/>
    </location>
</feature>
<evidence type="ECO:0000256" key="3">
    <source>
        <dbReference type="ARBA" id="ARBA00004275"/>
    </source>
</evidence>
<evidence type="ECO:0000256" key="8">
    <source>
        <dbReference type="ARBA" id="ARBA00022832"/>
    </source>
</evidence>
<evidence type="ECO:0000256" key="14">
    <source>
        <dbReference type="PIRSR" id="PIRSR000168-1"/>
    </source>
</evidence>
<gene>
    <name evidence="21" type="ORF">CC85DRAFT_285254</name>
</gene>
<dbReference type="InterPro" id="IPR036250">
    <property type="entry name" value="AcylCo_DH-like_C"/>
</dbReference>
<dbReference type="InterPro" id="IPR006091">
    <property type="entry name" value="Acyl-CoA_Oxase/DH_mid-dom"/>
</dbReference>
<evidence type="ECO:0000256" key="7">
    <source>
        <dbReference type="ARBA" id="ARBA00022827"/>
    </source>
</evidence>
<dbReference type="Pfam" id="PF01756">
    <property type="entry name" value="ACOX"/>
    <property type="match status" value="1"/>
</dbReference>
<proteinExistence type="inferred from homology"/>
<dbReference type="GO" id="GO:0071949">
    <property type="term" value="F:FAD binding"/>
    <property type="evidence" value="ECO:0007669"/>
    <property type="project" value="InterPro"/>
</dbReference>
<dbReference type="UniPathway" id="UPA00661"/>
<dbReference type="AlphaFoldDB" id="A0A0J1B4V3"/>
<dbReference type="PANTHER" id="PTHR10909">
    <property type="entry name" value="ELECTRON TRANSPORT OXIDOREDUCTASE"/>
    <property type="match status" value="1"/>
</dbReference>
<evidence type="ECO:0000256" key="4">
    <source>
        <dbReference type="ARBA" id="ARBA00004846"/>
    </source>
</evidence>
<dbReference type="InterPro" id="IPR009100">
    <property type="entry name" value="AcylCoA_DH/oxidase_NM_dom_sf"/>
</dbReference>
<dbReference type="Pfam" id="PF14749">
    <property type="entry name" value="Acyl-CoA_ox_N"/>
    <property type="match status" value="1"/>
</dbReference>
<reference evidence="21 22" key="1">
    <citation type="submission" date="2015-03" db="EMBL/GenBank/DDBJ databases">
        <title>Genomics and transcriptomics of the oil-accumulating basidiomycete yeast T. oleaginosus allow insights into substrate utilization and the diverse evolutionary trajectories of mating systems in fungi.</title>
        <authorList>
            <consortium name="DOE Joint Genome Institute"/>
            <person name="Kourist R."/>
            <person name="Kracht O."/>
            <person name="Bracharz F."/>
            <person name="Lipzen A."/>
            <person name="Nolan M."/>
            <person name="Ohm R."/>
            <person name="Grigoriev I."/>
            <person name="Sun S."/>
            <person name="Heitman J."/>
            <person name="Bruck T."/>
            <person name="Nowrousian M."/>
        </authorList>
    </citation>
    <scope>NUCLEOTIDE SEQUENCE [LARGE SCALE GENOMIC DNA]</scope>
    <source>
        <strain evidence="21 22">IBC0246</strain>
    </source>
</reference>
<feature type="domain" description="Acyl-coenzyme A oxidase N-terminal" evidence="19">
    <location>
        <begin position="24"/>
        <end position="134"/>
    </location>
</feature>
<organism evidence="21 22">
    <name type="scientific">Cutaneotrichosporon oleaginosum</name>
    <dbReference type="NCBI Taxonomy" id="879819"/>
    <lineage>
        <taxon>Eukaryota</taxon>
        <taxon>Fungi</taxon>
        <taxon>Dikarya</taxon>
        <taxon>Basidiomycota</taxon>
        <taxon>Agaricomycotina</taxon>
        <taxon>Tremellomycetes</taxon>
        <taxon>Trichosporonales</taxon>
        <taxon>Trichosporonaceae</taxon>
        <taxon>Cutaneotrichosporon</taxon>
    </lineage>
</organism>
<name>A0A0J1B4V3_9TREE</name>
<dbReference type="Gene3D" id="2.40.110.10">
    <property type="entry name" value="Butyryl-CoA Dehydrogenase, subunit A, domain 2"/>
    <property type="match status" value="1"/>
</dbReference>
<feature type="active site" description="Proton acceptor" evidence="14">
    <location>
        <position position="441"/>
    </location>
</feature>
<evidence type="ECO:0000256" key="9">
    <source>
        <dbReference type="ARBA" id="ARBA00023002"/>
    </source>
</evidence>
<keyword evidence="8" id="KW-0276">Fatty acid metabolism</keyword>
<accession>A0A0J1B4V3</accession>
<keyword evidence="6 13" id="KW-0285">Flavoprotein</keyword>
<evidence type="ECO:0000313" key="22">
    <source>
        <dbReference type="Proteomes" id="UP000053611"/>
    </source>
</evidence>
<evidence type="ECO:0000256" key="1">
    <source>
        <dbReference type="ARBA" id="ARBA00001201"/>
    </source>
</evidence>
<dbReference type="InterPro" id="IPR012258">
    <property type="entry name" value="Acyl-CoA_oxidase"/>
</dbReference>
<evidence type="ECO:0000256" key="11">
    <source>
        <dbReference type="ARBA" id="ARBA00023140"/>
    </source>
</evidence>
<dbReference type="SUPFAM" id="SSF56645">
    <property type="entry name" value="Acyl-CoA dehydrogenase NM domain-like"/>
    <property type="match status" value="1"/>
</dbReference>
<comment type="subcellular location">
    <subcellularLocation>
        <location evidence="3">Peroxisome</location>
    </subcellularLocation>
</comment>
<dbReference type="FunFam" id="1.20.140.10:FF:000013">
    <property type="entry name" value="Acyl-coenzyme A oxidase"/>
    <property type="match status" value="1"/>
</dbReference>
<dbReference type="GO" id="GO:0005504">
    <property type="term" value="F:fatty acid binding"/>
    <property type="evidence" value="ECO:0007669"/>
    <property type="project" value="TreeGrafter"/>
</dbReference>
<dbReference type="Pfam" id="PF22924">
    <property type="entry name" value="ACOX_C_alpha1"/>
    <property type="match status" value="1"/>
</dbReference>
<evidence type="ECO:0000256" key="12">
    <source>
        <dbReference type="ARBA" id="ARBA00063271"/>
    </source>
</evidence>
<dbReference type="Gene3D" id="1.10.540.10">
    <property type="entry name" value="Acyl-CoA dehydrogenase/oxidase, N-terminal domain"/>
    <property type="match status" value="1"/>
</dbReference>
<evidence type="ECO:0000259" key="17">
    <source>
        <dbReference type="Pfam" id="PF01756"/>
    </source>
</evidence>
<dbReference type="InterPro" id="IPR046373">
    <property type="entry name" value="Acyl-CoA_Oxase/DH_mid-dom_sf"/>
</dbReference>
<evidence type="ECO:0000259" key="19">
    <source>
        <dbReference type="Pfam" id="PF14749"/>
    </source>
</evidence>
<comment type="pathway">
    <text evidence="4">Lipid metabolism; peroxisomal fatty acid beta-oxidation.</text>
</comment>
<evidence type="ECO:0000259" key="18">
    <source>
        <dbReference type="Pfam" id="PF02770"/>
    </source>
</evidence>
<feature type="domain" description="Acyl-CoA oxidase C-alpha1" evidence="20">
    <location>
        <begin position="286"/>
        <end position="456"/>
    </location>
</feature>
<keyword evidence="10" id="KW-0443">Lipid metabolism</keyword>
<evidence type="ECO:0000256" key="15">
    <source>
        <dbReference type="PIRSR" id="PIRSR000168-2"/>
    </source>
</evidence>
<evidence type="ECO:0000313" key="21">
    <source>
        <dbReference type="EMBL" id="KLT42714.1"/>
    </source>
</evidence>
<dbReference type="GO" id="GO:0005777">
    <property type="term" value="C:peroxisome"/>
    <property type="evidence" value="ECO:0007669"/>
    <property type="project" value="UniProtKB-SubCell"/>
</dbReference>
<feature type="binding site" evidence="15">
    <location>
        <position position="150"/>
    </location>
    <ligand>
        <name>FAD</name>
        <dbReference type="ChEBI" id="CHEBI:57692"/>
    </ligand>
</feature>
<dbReference type="InterPro" id="IPR002655">
    <property type="entry name" value="Acyl-CoA_oxidase_C"/>
</dbReference>
<evidence type="ECO:0000259" key="20">
    <source>
        <dbReference type="Pfam" id="PF22924"/>
    </source>
</evidence>
<evidence type="ECO:0000256" key="6">
    <source>
        <dbReference type="ARBA" id="ARBA00022630"/>
    </source>
</evidence>
<dbReference type="Gene3D" id="1.20.140.10">
    <property type="entry name" value="Butyryl-CoA Dehydrogenase, subunit A, domain 3"/>
    <property type="match status" value="2"/>
</dbReference>
<dbReference type="FunFam" id="2.40.110.10:FF:000003">
    <property type="entry name" value="Acyl-coenzyme A oxidase"/>
    <property type="match status" value="1"/>
</dbReference>
<dbReference type="OrthoDB" id="538336at2759"/>
<protein>
    <recommendedName>
        <fullName evidence="13">Acyl-coenzyme A oxidase</fullName>
    </recommendedName>
</protein>
<feature type="binding site" evidence="15">
    <location>
        <position position="189"/>
    </location>
    <ligand>
        <name>FAD</name>
        <dbReference type="ChEBI" id="CHEBI:57692"/>
    </ligand>
</feature>
<sequence>MAFPRPKPTTMETLAVERADPPFNVRKMAVALHGSEEALQLKEKFMAEIARNPAFKNNDIHDISKDEIRERTMEKFGAMVEFVTSESIEVFTQRMALVGIADPAFWTRFGVHYGLFLGALRSGATSNQMSYWVEKGVLGLNGVIGCFAMTELGHGSNVAGLETTATFDSESDTFIINTPHLRATKWWIGGAASSATHAAVFARLIVDGKDHGVQTFITQLRDTKTFHTMPGITIGDIGKKMGRDGIDNGYIQFTFVRVPRAHMLMKNTQVSRDGTVTKPPLAQLAYGALLGGRTSMVADSSNSAKKALTIAVRYAAMRRQFSSGGNKLETQILDYPIHQRRLMPLVAQAVAIGFTATKLQEMYEDMTQSLDRLKPTDPNLMETLAKLKETHATSAGLKAFCTWSTLDTIEKCRQSCGGHGYSSYSNLPAQYNDFAVQCTWEGDNTILALQAGRALVSSYIGATQGAKLPSGVAYLCNEANLTAKSDGSLSLDDMERGWDCVAANAAKKAAYEYAGFRKQGKNKDEAYELCSQSRFIAAKLHTTGYIFKMFKAALGDLPDSSEKATLTTVAKLYGVWQVEQNEGVFLKYGFLQPEHTDEVQRQVDAFCAEVRKYAVPLIDSFALSDHIINSPLGKWDGSVYESYFEQVRAQNPLPKEHPYFARLIKPLLEREPFAHEDVEGEMDLDNELQEMQARMAKRKSKKPTAQKQE</sequence>
<dbReference type="EMBL" id="KQ087202">
    <property type="protein sequence ID" value="KLT42714.1"/>
    <property type="molecule type" value="Genomic_DNA"/>
</dbReference>
<feature type="domain" description="Acyl-CoA oxidase C-terminal" evidence="17">
    <location>
        <begin position="492"/>
        <end position="668"/>
    </location>
</feature>
<dbReference type="GO" id="GO:0003997">
    <property type="term" value="F:acyl-CoA oxidase activity"/>
    <property type="evidence" value="ECO:0007669"/>
    <property type="project" value="UniProtKB-EC"/>
</dbReference>
<evidence type="ECO:0000256" key="13">
    <source>
        <dbReference type="PIRNR" id="PIRNR000168"/>
    </source>
</evidence>
<keyword evidence="7 13" id="KW-0274">FAD</keyword>
<feature type="region of interest" description="Disordered" evidence="16">
    <location>
        <begin position="690"/>
        <end position="709"/>
    </location>
</feature>
<evidence type="ECO:0000256" key="16">
    <source>
        <dbReference type="SAM" id="MobiDB-lite"/>
    </source>
</evidence>
<comment type="catalytic activity">
    <reaction evidence="1">
        <text>a 2,3-saturated acyl-CoA + O2 = a (2E)-enoyl-CoA + H2O2</text>
        <dbReference type="Rhea" id="RHEA:38959"/>
        <dbReference type="ChEBI" id="CHEBI:15379"/>
        <dbReference type="ChEBI" id="CHEBI:16240"/>
        <dbReference type="ChEBI" id="CHEBI:58856"/>
        <dbReference type="ChEBI" id="CHEBI:65111"/>
        <dbReference type="EC" id="1.3.3.6"/>
    </reaction>
</comment>
<dbReference type="PIRSF" id="PIRSF000168">
    <property type="entry name" value="Acyl-CoA_oxidase"/>
    <property type="match status" value="1"/>
</dbReference>
<comment type="cofactor">
    <cofactor evidence="2">
        <name>FAD</name>
        <dbReference type="ChEBI" id="CHEBI:57692"/>
    </cofactor>
</comment>
<feature type="compositionally biased region" description="Basic residues" evidence="16">
    <location>
        <begin position="695"/>
        <end position="709"/>
    </location>
</feature>
<dbReference type="Proteomes" id="UP000053611">
    <property type="component" value="Unassembled WGS sequence"/>
</dbReference>
<evidence type="ECO:0000256" key="5">
    <source>
        <dbReference type="ARBA" id="ARBA00006288"/>
    </source>
</evidence>
<dbReference type="InterPro" id="IPR055060">
    <property type="entry name" value="ACOX_C_alpha1"/>
</dbReference>
<dbReference type="InterPro" id="IPR029320">
    <property type="entry name" value="Acyl-CoA_ox_N"/>
</dbReference>
<keyword evidence="9" id="KW-0560">Oxidoreductase</keyword>
<dbReference type="FunFam" id="1.10.540.10:FF:000018">
    <property type="entry name" value="Acyl-coenzyme A oxidase"/>
    <property type="match status" value="1"/>
</dbReference>
<evidence type="ECO:0000256" key="2">
    <source>
        <dbReference type="ARBA" id="ARBA00001974"/>
    </source>
</evidence>
<dbReference type="FunFam" id="1.20.140.10:FF:000015">
    <property type="entry name" value="Acyl-coenzyme A oxidase"/>
    <property type="match status" value="1"/>
</dbReference>
<dbReference type="PANTHER" id="PTHR10909:SF352">
    <property type="entry name" value="ACYL-COENZYME A OXIDASE-LIKE PROTEIN"/>
    <property type="match status" value="1"/>
</dbReference>
<dbReference type="GO" id="GO:0055088">
    <property type="term" value="P:lipid homeostasis"/>
    <property type="evidence" value="ECO:0007669"/>
    <property type="project" value="TreeGrafter"/>
</dbReference>
<dbReference type="InterPro" id="IPR037069">
    <property type="entry name" value="AcylCoA_DH/ox_N_sf"/>
</dbReference>
<comment type="similarity">
    <text evidence="5 13">Belongs to the acyl-CoA oxidase family.</text>
</comment>
<keyword evidence="11" id="KW-0576">Peroxisome</keyword>
<dbReference type="GO" id="GO:0033540">
    <property type="term" value="P:fatty acid beta-oxidation using acyl-CoA oxidase"/>
    <property type="evidence" value="ECO:0007669"/>
    <property type="project" value="UniProtKB-UniPathway"/>
</dbReference>
<dbReference type="SUPFAM" id="SSF47203">
    <property type="entry name" value="Acyl-CoA dehydrogenase C-terminal domain-like"/>
    <property type="match status" value="2"/>
</dbReference>
<dbReference type="Pfam" id="PF02770">
    <property type="entry name" value="Acyl-CoA_dh_M"/>
    <property type="match status" value="1"/>
</dbReference>
<keyword evidence="22" id="KW-1185">Reference proteome</keyword>
<dbReference type="STRING" id="879819.A0A0J1B4V3"/>
<comment type="subunit">
    <text evidence="12">Heteropentamer composed of five different subunits.</text>
</comment>
<evidence type="ECO:0000256" key="10">
    <source>
        <dbReference type="ARBA" id="ARBA00023098"/>
    </source>
</evidence>